<name>A0ABR0EMZ7_ZASCE</name>
<dbReference type="InterPro" id="IPR011333">
    <property type="entry name" value="SKP1/BTB/POZ_sf"/>
</dbReference>
<dbReference type="SMART" id="SM00225">
    <property type="entry name" value="BTB"/>
    <property type="match status" value="1"/>
</dbReference>
<reference evidence="2 3" key="1">
    <citation type="journal article" date="2023" name="G3 (Bethesda)">
        <title>A chromosome-level genome assembly of Zasmidium syzygii isolated from banana leaves.</title>
        <authorList>
            <person name="van Westerhoven A.C."/>
            <person name="Mehrabi R."/>
            <person name="Talebi R."/>
            <person name="Steentjes M.B.F."/>
            <person name="Corcolon B."/>
            <person name="Chong P.A."/>
            <person name="Kema G.H.J."/>
            <person name="Seidl M.F."/>
        </authorList>
    </citation>
    <scope>NUCLEOTIDE SEQUENCE [LARGE SCALE GENOMIC DNA]</scope>
    <source>
        <strain evidence="2 3">P124</strain>
    </source>
</reference>
<dbReference type="Gene3D" id="3.30.710.10">
    <property type="entry name" value="Potassium Channel Kv1.1, Chain A"/>
    <property type="match status" value="1"/>
</dbReference>
<keyword evidence="3" id="KW-1185">Reference proteome</keyword>
<dbReference type="PANTHER" id="PTHR47843">
    <property type="entry name" value="BTB DOMAIN-CONTAINING PROTEIN-RELATED"/>
    <property type="match status" value="1"/>
</dbReference>
<comment type="caution">
    <text evidence="2">The sequence shown here is derived from an EMBL/GenBank/DDBJ whole genome shotgun (WGS) entry which is preliminary data.</text>
</comment>
<feature type="domain" description="BTB" evidence="1">
    <location>
        <begin position="16"/>
        <end position="89"/>
    </location>
</feature>
<dbReference type="Proteomes" id="UP001305779">
    <property type="component" value="Unassembled WGS sequence"/>
</dbReference>
<organism evidence="2 3">
    <name type="scientific">Zasmidium cellare</name>
    <name type="common">Wine cellar mold</name>
    <name type="synonym">Racodium cellare</name>
    <dbReference type="NCBI Taxonomy" id="395010"/>
    <lineage>
        <taxon>Eukaryota</taxon>
        <taxon>Fungi</taxon>
        <taxon>Dikarya</taxon>
        <taxon>Ascomycota</taxon>
        <taxon>Pezizomycotina</taxon>
        <taxon>Dothideomycetes</taxon>
        <taxon>Dothideomycetidae</taxon>
        <taxon>Mycosphaerellales</taxon>
        <taxon>Mycosphaerellaceae</taxon>
        <taxon>Zasmidium</taxon>
    </lineage>
</organism>
<protein>
    <recommendedName>
        <fullName evidence="1">BTB domain-containing protein</fullName>
    </recommendedName>
</protein>
<dbReference type="EMBL" id="JAXOVC010000004">
    <property type="protein sequence ID" value="KAK4502536.1"/>
    <property type="molecule type" value="Genomic_DNA"/>
</dbReference>
<gene>
    <name evidence="2" type="ORF">PRZ48_005961</name>
</gene>
<dbReference type="InterPro" id="IPR000210">
    <property type="entry name" value="BTB/POZ_dom"/>
</dbReference>
<evidence type="ECO:0000313" key="3">
    <source>
        <dbReference type="Proteomes" id="UP001305779"/>
    </source>
</evidence>
<evidence type="ECO:0000259" key="1">
    <source>
        <dbReference type="PROSITE" id="PS50097"/>
    </source>
</evidence>
<evidence type="ECO:0000313" key="2">
    <source>
        <dbReference type="EMBL" id="KAK4502536.1"/>
    </source>
</evidence>
<dbReference type="PROSITE" id="PS50097">
    <property type="entry name" value="BTB"/>
    <property type="match status" value="1"/>
</dbReference>
<dbReference type="SUPFAM" id="SSF54695">
    <property type="entry name" value="POZ domain"/>
    <property type="match status" value="1"/>
</dbReference>
<sequence length="220" mass="25295">MAPPSTPGKTPTKEMFDTIVNVVVGEGSNQKLFKLHKGILCHYSGYFDKALNGGFKEGRKGTVDLPTENVDTFSHFVLWLYRGIVQPDMSLSNTLTDLVKLWIFADSREIPLLMNVCLDVLKKEIVRTWTVPTYDLERIYDNTTPSSGLRRFAIHAICSTFGIDKEPEPRLDWPKEAMWDMLCFKWDWEKSKKLDKEAYAKIDVCQFHQHEEGVSCKGKR</sequence>
<accession>A0ABR0EMZ7</accession>
<proteinExistence type="predicted"/>
<dbReference type="CDD" id="cd18186">
    <property type="entry name" value="BTB_POZ_ZBTB_KLHL-like"/>
    <property type="match status" value="1"/>
</dbReference>
<dbReference type="Pfam" id="PF00651">
    <property type="entry name" value="BTB"/>
    <property type="match status" value="1"/>
</dbReference>
<dbReference type="PANTHER" id="PTHR47843:SF2">
    <property type="entry name" value="BTB DOMAIN-CONTAINING PROTEIN"/>
    <property type="match status" value="1"/>
</dbReference>